<dbReference type="PANTHER" id="PTHR30055">
    <property type="entry name" value="HTH-TYPE TRANSCRIPTIONAL REGULATOR RUTR"/>
    <property type="match status" value="1"/>
</dbReference>
<evidence type="ECO:0000256" key="4">
    <source>
        <dbReference type="ARBA" id="ARBA00023163"/>
    </source>
</evidence>
<evidence type="ECO:0000313" key="7">
    <source>
        <dbReference type="EMBL" id="GGA02629.1"/>
    </source>
</evidence>
<feature type="domain" description="HTH tetR-type" evidence="6">
    <location>
        <begin position="14"/>
        <end position="74"/>
    </location>
</feature>
<dbReference type="PRINTS" id="PR00455">
    <property type="entry name" value="HTHTETR"/>
</dbReference>
<reference evidence="7" key="1">
    <citation type="journal article" date="2014" name="Int. J. Syst. Evol. Microbiol.">
        <title>Complete genome sequence of Corynebacterium casei LMG S-19264T (=DSM 44701T), isolated from a smear-ripened cheese.</title>
        <authorList>
            <consortium name="US DOE Joint Genome Institute (JGI-PGF)"/>
            <person name="Walter F."/>
            <person name="Albersmeier A."/>
            <person name="Kalinowski J."/>
            <person name="Ruckert C."/>
        </authorList>
    </citation>
    <scope>NUCLEOTIDE SEQUENCE</scope>
    <source>
        <strain evidence="7">CGMCC 1.12785</strain>
    </source>
</reference>
<dbReference type="PROSITE" id="PS50977">
    <property type="entry name" value="HTH_TETR_2"/>
    <property type="match status" value="1"/>
</dbReference>
<evidence type="ECO:0000259" key="6">
    <source>
        <dbReference type="PROSITE" id="PS50977"/>
    </source>
</evidence>
<dbReference type="Proteomes" id="UP000616114">
    <property type="component" value="Unassembled WGS sequence"/>
</dbReference>
<gene>
    <name evidence="7" type="ORF">GCM10011333_01490</name>
</gene>
<name>A0A8J2XIP7_9MICO</name>
<dbReference type="AlphaFoldDB" id="A0A8J2XIP7"/>
<keyword evidence="1" id="KW-0678">Repressor</keyword>
<organism evidence="7 8">
    <name type="scientific">Sediminivirga luteola</name>
    <dbReference type="NCBI Taxonomy" id="1774748"/>
    <lineage>
        <taxon>Bacteria</taxon>
        <taxon>Bacillati</taxon>
        <taxon>Actinomycetota</taxon>
        <taxon>Actinomycetes</taxon>
        <taxon>Micrococcales</taxon>
        <taxon>Brevibacteriaceae</taxon>
        <taxon>Sediminivirga</taxon>
    </lineage>
</organism>
<evidence type="ECO:0000256" key="1">
    <source>
        <dbReference type="ARBA" id="ARBA00022491"/>
    </source>
</evidence>
<keyword evidence="8" id="KW-1185">Reference proteome</keyword>
<dbReference type="GO" id="GO:0046677">
    <property type="term" value="P:response to antibiotic"/>
    <property type="evidence" value="ECO:0007669"/>
    <property type="project" value="InterPro"/>
</dbReference>
<dbReference type="Pfam" id="PF02909">
    <property type="entry name" value="TetR_C_1"/>
    <property type="match status" value="1"/>
</dbReference>
<dbReference type="Gene3D" id="1.10.357.10">
    <property type="entry name" value="Tetracycline Repressor, domain 2"/>
    <property type="match status" value="1"/>
</dbReference>
<dbReference type="SUPFAM" id="SSF46689">
    <property type="entry name" value="Homeodomain-like"/>
    <property type="match status" value="1"/>
</dbReference>
<dbReference type="PANTHER" id="PTHR30055:SF151">
    <property type="entry name" value="TRANSCRIPTIONAL REGULATORY PROTEIN"/>
    <property type="match status" value="1"/>
</dbReference>
<dbReference type="RefSeq" id="WP_188549009.1">
    <property type="nucleotide sequence ID" value="NZ_BMFY01000001.1"/>
</dbReference>
<dbReference type="SUPFAM" id="SSF48498">
    <property type="entry name" value="Tetracyclin repressor-like, C-terminal domain"/>
    <property type="match status" value="1"/>
</dbReference>
<dbReference type="InterPro" id="IPR009057">
    <property type="entry name" value="Homeodomain-like_sf"/>
</dbReference>
<dbReference type="GO" id="GO:0000976">
    <property type="term" value="F:transcription cis-regulatory region binding"/>
    <property type="evidence" value="ECO:0007669"/>
    <property type="project" value="TreeGrafter"/>
</dbReference>
<dbReference type="GO" id="GO:0045892">
    <property type="term" value="P:negative regulation of DNA-templated transcription"/>
    <property type="evidence" value="ECO:0007669"/>
    <property type="project" value="InterPro"/>
</dbReference>
<keyword evidence="4" id="KW-0804">Transcription</keyword>
<dbReference type="InterPro" id="IPR003012">
    <property type="entry name" value="Tet_transcr_reg_TetR"/>
</dbReference>
<evidence type="ECO:0000313" key="8">
    <source>
        <dbReference type="Proteomes" id="UP000616114"/>
    </source>
</evidence>
<evidence type="ECO:0000256" key="5">
    <source>
        <dbReference type="PROSITE-ProRule" id="PRU00335"/>
    </source>
</evidence>
<proteinExistence type="predicted"/>
<dbReference type="Gene3D" id="1.10.10.60">
    <property type="entry name" value="Homeodomain-like"/>
    <property type="match status" value="1"/>
</dbReference>
<dbReference type="InterPro" id="IPR001647">
    <property type="entry name" value="HTH_TetR"/>
</dbReference>
<keyword evidence="2" id="KW-0805">Transcription regulation</keyword>
<accession>A0A8J2XIP7</accession>
<dbReference type="Pfam" id="PF00440">
    <property type="entry name" value="TetR_N"/>
    <property type="match status" value="1"/>
</dbReference>
<protein>
    <submittedName>
        <fullName evidence="7">TetR family transcriptional regulator</fullName>
    </submittedName>
</protein>
<evidence type="ECO:0000256" key="3">
    <source>
        <dbReference type="ARBA" id="ARBA00023125"/>
    </source>
</evidence>
<reference evidence="7" key="2">
    <citation type="submission" date="2020-09" db="EMBL/GenBank/DDBJ databases">
        <authorList>
            <person name="Sun Q."/>
            <person name="Zhou Y."/>
        </authorList>
    </citation>
    <scope>NUCLEOTIDE SEQUENCE</scope>
    <source>
        <strain evidence="7">CGMCC 1.12785</strain>
    </source>
</reference>
<keyword evidence="3 5" id="KW-0238">DNA-binding</keyword>
<sequence>MSPDRQPRGRQKTPLSRERVIAAAMEIASEKGRAAATMRAIGARLGVEAMSLYNHVSSRDDLLDGMVDAVFAEIELPEPGAHWKEAMRRRAFSARAALGRHPWAVGLMDSRSRPGDATLRHHDAVLGSLRSGGFSIRQAAHAVSVLDSYIYGFVLQEVALPFGNAEEAGDVAEGIFGDLPEDRYPYLREIAMEHALAPGYDYGDEFEFGLALILDGLVPDEV</sequence>
<dbReference type="EMBL" id="BMFY01000001">
    <property type="protein sequence ID" value="GGA02629.1"/>
    <property type="molecule type" value="Genomic_DNA"/>
</dbReference>
<dbReference type="InterPro" id="IPR036271">
    <property type="entry name" value="Tet_transcr_reg_TetR-rel_C_sf"/>
</dbReference>
<dbReference type="InterPro" id="IPR004111">
    <property type="entry name" value="Repressor_TetR_C"/>
</dbReference>
<evidence type="ECO:0000256" key="2">
    <source>
        <dbReference type="ARBA" id="ARBA00023015"/>
    </source>
</evidence>
<comment type="caution">
    <text evidence="7">The sequence shown here is derived from an EMBL/GenBank/DDBJ whole genome shotgun (WGS) entry which is preliminary data.</text>
</comment>
<dbReference type="GO" id="GO:0003700">
    <property type="term" value="F:DNA-binding transcription factor activity"/>
    <property type="evidence" value="ECO:0007669"/>
    <property type="project" value="TreeGrafter"/>
</dbReference>
<dbReference type="PRINTS" id="PR00400">
    <property type="entry name" value="TETREPRESSOR"/>
</dbReference>
<feature type="DNA-binding region" description="H-T-H motif" evidence="5">
    <location>
        <begin position="37"/>
        <end position="56"/>
    </location>
</feature>
<dbReference type="InterPro" id="IPR050109">
    <property type="entry name" value="HTH-type_TetR-like_transc_reg"/>
</dbReference>